<organism evidence="1 2">
    <name type="scientific">Flavobacterium sediminilitoris</name>
    <dbReference type="NCBI Taxonomy" id="2024526"/>
    <lineage>
        <taxon>Bacteria</taxon>
        <taxon>Pseudomonadati</taxon>
        <taxon>Bacteroidota</taxon>
        <taxon>Flavobacteriia</taxon>
        <taxon>Flavobacteriales</taxon>
        <taxon>Flavobacteriaceae</taxon>
        <taxon>Flavobacterium</taxon>
    </lineage>
</organism>
<reference evidence="1" key="2">
    <citation type="submission" date="2022-04" db="EMBL/GenBank/DDBJ databases">
        <title>Complete Genome Sequence of Flavobacterium sediminilitoris YSM-43, Isolated from a Tidal Sediment.</title>
        <authorList>
            <person name="Lee P.A."/>
        </authorList>
    </citation>
    <scope>NUCLEOTIDE SEQUENCE</scope>
    <source>
        <strain evidence="1">YSM-43</strain>
    </source>
</reference>
<gene>
    <name evidence="1" type="ORF">LXD69_17245</name>
</gene>
<dbReference type="Gene3D" id="1.10.30.50">
    <property type="match status" value="1"/>
</dbReference>
<dbReference type="Proteomes" id="UP000830454">
    <property type="component" value="Chromosome"/>
</dbReference>
<evidence type="ECO:0008006" key="3">
    <source>
        <dbReference type="Google" id="ProtNLM"/>
    </source>
</evidence>
<sequence>MLALNINNEALNFHHKLIKCWLSKKILGNKSIKNKSGYKCADNECEVCRTNLHKVNLSEKSVNFFTSKKIDDLILGKPEELLQINEEFNALGIDNDIIKTLFINTGYKNWFQPNYGKNLLNLINQETCTYCNRNYTLQIVSNRSRAELDHWFSKDEFPLLALSFYNLIPSCHSCNHMKLNNVVDNNFAHPYTLKEEGEKFKFSFNYVDINQNFDVKLNVIENSKMDNSLKDFKIKEIYNAHSNKELKDLLDLRYKYSKNYLEILLEKTFTELSMSKEEAYRMIFGIEIKEEDYHKRPFSKFKHDIVEELLRISTIPK</sequence>
<proteinExistence type="predicted"/>
<dbReference type="RefSeq" id="WP_246916283.1">
    <property type="nucleotide sequence ID" value="NZ_CP090145.1"/>
</dbReference>
<protein>
    <recommendedName>
        <fullName evidence="3">HNH endonuclease</fullName>
    </recommendedName>
</protein>
<name>A0ABY4HNC5_9FLAO</name>
<dbReference type="EMBL" id="CP090145">
    <property type="protein sequence ID" value="UOX33766.1"/>
    <property type="molecule type" value="Genomic_DNA"/>
</dbReference>
<keyword evidence="2" id="KW-1185">Reference proteome</keyword>
<reference evidence="1" key="1">
    <citation type="submission" date="2021-12" db="EMBL/GenBank/DDBJ databases">
        <authorList>
            <person name="Cha I.-T."/>
            <person name="Lee K.-E."/>
            <person name="Park S.-J."/>
        </authorList>
    </citation>
    <scope>NUCLEOTIDE SEQUENCE</scope>
    <source>
        <strain evidence="1">YSM-43</strain>
    </source>
</reference>
<evidence type="ECO:0000313" key="1">
    <source>
        <dbReference type="EMBL" id="UOX33766.1"/>
    </source>
</evidence>
<evidence type="ECO:0000313" key="2">
    <source>
        <dbReference type="Proteomes" id="UP000830454"/>
    </source>
</evidence>
<accession>A0ABY4HNC5</accession>